<comment type="caution">
    <text evidence="1">The sequence shown here is derived from an EMBL/GenBank/DDBJ whole genome shotgun (WGS) entry which is preliminary data.</text>
</comment>
<accession>A0A7J7EKJ2</accession>
<protein>
    <submittedName>
        <fullName evidence="1">Uncharacterized protein</fullName>
    </submittedName>
</protein>
<evidence type="ECO:0000313" key="2">
    <source>
        <dbReference type="Proteomes" id="UP000551758"/>
    </source>
</evidence>
<dbReference type="Proteomes" id="UP000551758">
    <property type="component" value="Unassembled WGS sequence"/>
</dbReference>
<dbReference type="AlphaFoldDB" id="A0A7J7EKJ2"/>
<sequence>MSKAHPPELKKFMDKKLSLKLNGDRCKRSIICRNPEHFFNVFGFSQEDQDLWGNFDQVFEELFHSSDKVVSIFHANTIDYFFLNLQHFLDSHLLPSKMLCMGETRTFKNVDCLTLFESCATKSAGGLESQTCQCIVNVKRTEF</sequence>
<name>A0A7J7EKJ2_DICBM</name>
<organism evidence="1 2">
    <name type="scientific">Diceros bicornis minor</name>
    <name type="common">South-central black rhinoceros</name>
    <dbReference type="NCBI Taxonomy" id="77932"/>
    <lineage>
        <taxon>Eukaryota</taxon>
        <taxon>Metazoa</taxon>
        <taxon>Chordata</taxon>
        <taxon>Craniata</taxon>
        <taxon>Vertebrata</taxon>
        <taxon>Euteleostomi</taxon>
        <taxon>Mammalia</taxon>
        <taxon>Eutheria</taxon>
        <taxon>Laurasiatheria</taxon>
        <taxon>Perissodactyla</taxon>
        <taxon>Rhinocerotidae</taxon>
        <taxon>Diceros</taxon>
    </lineage>
</organism>
<proteinExistence type="predicted"/>
<gene>
    <name evidence="1" type="ORF">HPG69_007370</name>
</gene>
<keyword evidence="2" id="KW-1185">Reference proteome</keyword>
<dbReference type="EMBL" id="JACDTQ010002731">
    <property type="protein sequence ID" value="KAF5916289.1"/>
    <property type="molecule type" value="Genomic_DNA"/>
</dbReference>
<reference evidence="1 2" key="1">
    <citation type="journal article" date="2020" name="Mol. Biol. Evol.">
        <title>Interspecific Gene Flow and the Evolution of Specialization in Black and White Rhinoceros.</title>
        <authorList>
            <person name="Moodley Y."/>
            <person name="Westbury M.V."/>
            <person name="Russo I.M."/>
            <person name="Gopalakrishnan S."/>
            <person name="Rakotoarivelo A."/>
            <person name="Olsen R.A."/>
            <person name="Prost S."/>
            <person name="Tunstall T."/>
            <person name="Ryder O.A."/>
            <person name="Dalen L."/>
            <person name="Bruford M.W."/>
        </authorList>
    </citation>
    <scope>NUCLEOTIDE SEQUENCE [LARGE SCALE GENOMIC DNA]</scope>
    <source>
        <strain evidence="1">SBR-YM</strain>
        <tissue evidence="1">Skin</tissue>
    </source>
</reference>
<evidence type="ECO:0000313" key="1">
    <source>
        <dbReference type="EMBL" id="KAF5916289.1"/>
    </source>
</evidence>